<name>A0A9D1XNL7_9FIRM</name>
<evidence type="ECO:0000259" key="4">
    <source>
        <dbReference type="SMART" id="SM01324"/>
    </source>
</evidence>
<dbReference type="Pfam" id="PF13308">
    <property type="entry name" value="YARHG"/>
    <property type="match status" value="1"/>
</dbReference>
<keyword evidence="2" id="KW-0812">Transmembrane</keyword>
<keyword evidence="2" id="KW-1133">Transmembrane helix</keyword>
<evidence type="ECO:0000313" key="5">
    <source>
        <dbReference type="EMBL" id="HIX82372.1"/>
    </source>
</evidence>
<comment type="caution">
    <text evidence="5">The sequence shown here is derived from an EMBL/GenBank/DDBJ whole genome shotgun (WGS) entry which is preliminary data.</text>
</comment>
<feature type="region of interest" description="Disordered" evidence="1">
    <location>
        <begin position="77"/>
        <end position="100"/>
    </location>
</feature>
<dbReference type="Proteomes" id="UP000886724">
    <property type="component" value="Unassembled WGS sequence"/>
</dbReference>
<dbReference type="InterPro" id="IPR008964">
    <property type="entry name" value="Invasin/intimin_cell_adhesion"/>
</dbReference>
<dbReference type="SUPFAM" id="SSF49373">
    <property type="entry name" value="Invasin/intimin cell-adhesion fragments"/>
    <property type="match status" value="1"/>
</dbReference>
<evidence type="ECO:0000256" key="2">
    <source>
        <dbReference type="SAM" id="Phobius"/>
    </source>
</evidence>
<feature type="domain" description="YARHG" evidence="4">
    <location>
        <begin position="175"/>
        <end position="260"/>
    </location>
</feature>
<evidence type="ECO:0000259" key="3">
    <source>
        <dbReference type="SMART" id="SM00635"/>
    </source>
</evidence>
<dbReference type="InterPro" id="IPR038434">
    <property type="entry name" value="YARHG_sf"/>
</dbReference>
<dbReference type="EMBL" id="DXET01000228">
    <property type="protein sequence ID" value="HIX82372.1"/>
    <property type="molecule type" value="Genomic_DNA"/>
</dbReference>
<evidence type="ECO:0000313" key="6">
    <source>
        <dbReference type="Proteomes" id="UP000886724"/>
    </source>
</evidence>
<dbReference type="InterPro" id="IPR025582">
    <property type="entry name" value="YARHG_dom"/>
</dbReference>
<reference evidence="5" key="2">
    <citation type="submission" date="2021-04" db="EMBL/GenBank/DDBJ databases">
        <authorList>
            <person name="Gilroy R."/>
        </authorList>
    </citation>
    <scope>NUCLEOTIDE SEQUENCE</scope>
    <source>
        <strain evidence="5">ChiGjej1B1-14440</strain>
    </source>
</reference>
<dbReference type="PANTHER" id="PTHR40038">
    <property type="entry name" value="MEMBRANE-ASSOCIATED PROTEIN TCAA"/>
    <property type="match status" value="1"/>
</dbReference>
<organism evidence="5 6">
    <name type="scientific">Candidatus Erysipelatoclostridium merdavium</name>
    <dbReference type="NCBI Taxonomy" id="2838566"/>
    <lineage>
        <taxon>Bacteria</taxon>
        <taxon>Bacillati</taxon>
        <taxon>Bacillota</taxon>
        <taxon>Erysipelotrichia</taxon>
        <taxon>Erysipelotrichales</taxon>
        <taxon>Erysipelotrichales incertae sedis</taxon>
    </lineage>
</organism>
<evidence type="ECO:0000256" key="1">
    <source>
        <dbReference type="SAM" id="MobiDB-lite"/>
    </source>
</evidence>
<reference evidence="5" key="1">
    <citation type="journal article" date="2021" name="PeerJ">
        <title>Extensive microbial diversity within the chicken gut microbiome revealed by metagenomics and culture.</title>
        <authorList>
            <person name="Gilroy R."/>
            <person name="Ravi A."/>
            <person name="Getino M."/>
            <person name="Pursley I."/>
            <person name="Horton D.L."/>
            <person name="Alikhan N.F."/>
            <person name="Baker D."/>
            <person name="Gharbi K."/>
            <person name="Hall N."/>
            <person name="Watson M."/>
            <person name="Adriaenssens E.M."/>
            <person name="Foster-Nyarko E."/>
            <person name="Jarju S."/>
            <person name="Secka A."/>
            <person name="Antonio M."/>
            <person name="Oren A."/>
            <person name="Chaudhuri R.R."/>
            <person name="La Ragione R."/>
            <person name="Hildebrand F."/>
            <person name="Pallen M.J."/>
        </authorList>
    </citation>
    <scope>NUCLEOTIDE SEQUENCE</scope>
    <source>
        <strain evidence="5">ChiGjej1B1-14440</strain>
    </source>
</reference>
<feature type="domain" description="BIG2" evidence="3">
    <location>
        <begin position="92"/>
        <end position="162"/>
    </location>
</feature>
<keyword evidence="2" id="KW-0472">Membrane</keyword>
<sequence>MKCKNCGHEIQQGDLFCENCGAKVEPELTRSGKNAQNKQSKGIDVKIIIIAVIALLVIGGGGFFVYQNFIANDKPEYTAQESEEDSKDSDSKSSKLKVSPDELEIEVGENQFLDCNQDDVTYKSKDRNIATVSDSGRVKGIKAGETEVTVTYGDQKVTCKVVVKEDATAALQNSEDYVFPNSNTQLLTEADLQGKTAEQLRIGRNEIYARHGRKFNDEALQNYFNSKSWYSGTVEADAFDEGVLNEIEKKNADFITSHENR</sequence>
<dbReference type="InterPro" id="IPR026870">
    <property type="entry name" value="Zinc_ribbon_dom"/>
</dbReference>
<feature type="transmembrane region" description="Helical" evidence="2">
    <location>
        <begin position="47"/>
        <end position="66"/>
    </location>
</feature>
<dbReference type="AlphaFoldDB" id="A0A9D1XNL7"/>
<dbReference type="PANTHER" id="PTHR40038:SF1">
    <property type="entry name" value="MEMBRANE-ASSOCIATED PROTEIN TCAA"/>
    <property type="match status" value="1"/>
</dbReference>
<dbReference type="SMART" id="SM00635">
    <property type="entry name" value="BID_2"/>
    <property type="match status" value="1"/>
</dbReference>
<accession>A0A9D1XNL7</accession>
<dbReference type="InterPro" id="IPR003343">
    <property type="entry name" value="Big_2"/>
</dbReference>
<dbReference type="Gene3D" id="2.60.40.1080">
    <property type="match status" value="1"/>
</dbReference>
<dbReference type="Pfam" id="PF02368">
    <property type="entry name" value="Big_2"/>
    <property type="match status" value="1"/>
</dbReference>
<gene>
    <name evidence="5" type="ORF">H9980_10455</name>
</gene>
<dbReference type="SMART" id="SM01324">
    <property type="entry name" value="YARHG"/>
    <property type="match status" value="1"/>
</dbReference>
<proteinExistence type="predicted"/>
<dbReference type="Gene3D" id="1.20.58.1690">
    <property type="match status" value="1"/>
</dbReference>
<protein>
    <submittedName>
        <fullName evidence="5">YARHG domain-containing protein</fullName>
    </submittedName>
</protein>
<dbReference type="Pfam" id="PF13240">
    <property type="entry name" value="Zn_Ribbon_1"/>
    <property type="match status" value="1"/>
</dbReference>